<dbReference type="PANTHER" id="PTHR33393">
    <property type="entry name" value="POLYGLUTAMINE SYNTHESIS ACCESSORY PROTEIN RV0574C-RELATED"/>
    <property type="match status" value="1"/>
</dbReference>
<comment type="similarity">
    <text evidence="1">Belongs to the CapA family.</text>
</comment>
<name>A0A2M7H253_9BACT</name>
<evidence type="ECO:0000313" key="3">
    <source>
        <dbReference type="EMBL" id="PIW36315.1"/>
    </source>
</evidence>
<dbReference type="EMBL" id="PFGC01000062">
    <property type="protein sequence ID" value="PIW36315.1"/>
    <property type="molecule type" value="Genomic_DNA"/>
</dbReference>
<dbReference type="SUPFAM" id="SSF56300">
    <property type="entry name" value="Metallo-dependent phosphatases"/>
    <property type="match status" value="1"/>
</dbReference>
<dbReference type="InterPro" id="IPR029052">
    <property type="entry name" value="Metallo-depent_PP-like"/>
</dbReference>
<gene>
    <name evidence="3" type="primary">amrB</name>
    <name evidence="3" type="ORF">COW24_05920</name>
</gene>
<feature type="domain" description="Capsule synthesis protein CapA" evidence="2">
    <location>
        <begin position="269"/>
        <end position="493"/>
    </location>
</feature>
<dbReference type="SMART" id="SM00854">
    <property type="entry name" value="PGA_cap"/>
    <property type="match status" value="1"/>
</dbReference>
<reference evidence="3 4" key="1">
    <citation type="submission" date="2017-09" db="EMBL/GenBank/DDBJ databases">
        <title>Depth-based differentiation of microbial function through sediment-hosted aquifers and enrichment of novel symbionts in the deep terrestrial subsurface.</title>
        <authorList>
            <person name="Probst A.J."/>
            <person name="Ladd B."/>
            <person name="Jarett J.K."/>
            <person name="Geller-Mcgrath D.E."/>
            <person name="Sieber C.M."/>
            <person name="Emerson J.B."/>
            <person name="Anantharaman K."/>
            <person name="Thomas B.C."/>
            <person name="Malmstrom R."/>
            <person name="Stieglmeier M."/>
            <person name="Klingl A."/>
            <person name="Woyke T."/>
            <person name="Ryan C.M."/>
            <person name="Banfield J.F."/>
        </authorList>
    </citation>
    <scope>NUCLEOTIDE SEQUENCE [LARGE SCALE GENOMIC DNA]</scope>
    <source>
        <strain evidence="3">CG15_BIG_FIL_POST_REV_8_21_14_020_45_12</strain>
    </source>
</reference>
<dbReference type="InterPro" id="IPR002737">
    <property type="entry name" value="MEMO1_fam"/>
</dbReference>
<sequence length="562" mass="62231">MNRKGWWLIALSLFSGLAVAGSMLIGRQPTVIPPLILPHHDLVKDTRLELVKKHSEQFQPVTIILLSPNHFDSGNADIITTDRIWQIQGGHEELQPDLKLITTVEEAGLVELEDVAFNNEHGITNLLVEIHQYYPNAEILPLMIREGTEPDKITRLADLLSEQCHNCGVIASVDMSHYQPAHVAEIHDEKTLRALRSLDESEILEAEVDSRLSLLFVLSWAKQHGLERFEEYAHTNSGLMIQDNDVETTTHVMGQFVKGAKAEQQDIVTFTLAGDAMFGRKIGARFQGNNFRELFEHFGNRVFWGTDFSWLNLEGPVSDQTVVQSSDPTNTEMLFSKQTIQALNYLKLTSVGLANNHARDAGAEGLIATQELLKKNDILPLGQSGAIDQSSITQVQQGEVTVSFISVLAIGELTELTNLIEQESESGHFVVVLPHWGVEYQEHHSAEQETLARQWITAGAGLIVGSHPHVVQDAQVIDGALVLYSLGNFVFDQDFSVATSSGLIVTGEVSDSTLQLVLSPVVSRDLKPEVLRGDAKQDVINHVCADISDYCSEDIIEVPFVY</sequence>
<evidence type="ECO:0000313" key="4">
    <source>
        <dbReference type="Proteomes" id="UP000230292"/>
    </source>
</evidence>
<protein>
    <submittedName>
        <fullName evidence="3">AmmeMemoRadiSam system protein B</fullName>
    </submittedName>
</protein>
<dbReference type="Pfam" id="PF01875">
    <property type="entry name" value="Memo"/>
    <property type="match status" value="1"/>
</dbReference>
<comment type="caution">
    <text evidence="3">The sequence shown here is derived from an EMBL/GenBank/DDBJ whole genome shotgun (WGS) entry which is preliminary data.</text>
</comment>
<dbReference type="InterPro" id="IPR052169">
    <property type="entry name" value="CW_Biosynth-Accessory"/>
</dbReference>
<dbReference type="Gene3D" id="3.60.21.10">
    <property type="match status" value="1"/>
</dbReference>
<accession>A0A2M7H253</accession>
<proteinExistence type="inferred from homology"/>
<dbReference type="Pfam" id="PF09587">
    <property type="entry name" value="PGA_cap"/>
    <property type="match status" value="1"/>
</dbReference>
<organism evidence="3 4">
    <name type="scientific">Candidatus Kerfeldbacteria bacterium CG15_BIG_FIL_POST_REV_8_21_14_020_45_12</name>
    <dbReference type="NCBI Taxonomy" id="2014247"/>
    <lineage>
        <taxon>Bacteria</taxon>
        <taxon>Candidatus Kerfeldiibacteriota</taxon>
    </lineage>
</organism>
<dbReference type="AlphaFoldDB" id="A0A2M7H253"/>
<dbReference type="PANTHER" id="PTHR33393:SF13">
    <property type="entry name" value="PGA BIOSYNTHESIS PROTEIN CAPA"/>
    <property type="match status" value="1"/>
</dbReference>
<dbReference type="InterPro" id="IPR019079">
    <property type="entry name" value="Capsule_synth_CapA"/>
</dbReference>
<evidence type="ECO:0000259" key="2">
    <source>
        <dbReference type="SMART" id="SM00854"/>
    </source>
</evidence>
<evidence type="ECO:0000256" key="1">
    <source>
        <dbReference type="ARBA" id="ARBA00005662"/>
    </source>
</evidence>
<dbReference type="Proteomes" id="UP000230292">
    <property type="component" value="Unassembled WGS sequence"/>
</dbReference>
<dbReference type="NCBIfam" id="TIGR04336">
    <property type="entry name" value="AmmeMemoSam_B"/>
    <property type="match status" value="1"/>
</dbReference>
<dbReference type="Gene3D" id="3.40.830.10">
    <property type="entry name" value="LigB-like"/>
    <property type="match status" value="1"/>
</dbReference>